<dbReference type="CDD" id="cd07136">
    <property type="entry name" value="ALDH_YwdH-P39616"/>
    <property type="match status" value="1"/>
</dbReference>
<gene>
    <name evidence="9" type="ORF">H8707_00810</name>
</gene>
<keyword evidence="10" id="KW-1185">Reference proteome</keyword>
<evidence type="ECO:0000313" key="10">
    <source>
        <dbReference type="Proteomes" id="UP000601171"/>
    </source>
</evidence>
<dbReference type="InterPro" id="IPR016162">
    <property type="entry name" value="Ald_DH_N"/>
</dbReference>
<dbReference type="EMBL" id="JACRTG010000003">
    <property type="protein sequence ID" value="MBC8586781.1"/>
    <property type="molecule type" value="Genomic_DNA"/>
</dbReference>
<accession>A0A926EQ85</accession>
<evidence type="ECO:0000256" key="1">
    <source>
        <dbReference type="ARBA" id="ARBA00009986"/>
    </source>
</evidence>
<dbReference type="SUPFAM" id="SSF53720">
    <property type="entry name" value="ALDH-like"/>
    <property type="match status" value="1"/>
</dbReference>
<dbReference type="FunFam" id="3.40.605.10:FF:000004">
    <property type="entry name" value="Aldehyde dehydrogenase"/>
    <property type="match status" value="1"/>
</dbReference>
<feature type="domain" description="Aldehyde dehydrogenase" evidence="8">
    <location>
        <begin position="9"/>
        <end position="425"/>
    </location>
</feature>
<comment type="similarity">
    <text evidence="1 4 7">Belongs to the aldehyde dehydrogenase family.</text>
</comment>
<dbReference type="AlphaFoldDB" id="A0A926EQ85"/>
<keyword evidence="3" id="KW-0520">NAD</keyword>
<dbReference type="InterPro" id="IPR015590">
    <property type="entry name" value="Aldehyde_DH_dom"/>
</dbReference>
<sequence>MMNIKHLAACQREYFETGATRSISFRREALLKLKNALKERESQIELAMKSDLNKAPFEIYMTETGIVFDEINFHLKHLSSWIKAKRAKTPLVHFSSKSYVVPEPYGVVLIMSPWNYPIQLILEPLIGAISAGNCAVLKPSAYAPETSKVIAKLIGDIYPKEYIAVVEGGREENNALFEEAFDYIFFTGSVKVGKAVMEAAAKNLTPVTLELGGKSPVIVDETANLKNAAKRIAFGKVLNAGQTCVGPDYLLIHENVKDKFLEEYKRALEDFFPDEDYSNMPVIVNDKHFNRLTNLLKGEKIAIGGKIDGMKRFIEPTVLVDVAHDSPIMREEIFGPILPVLTYIDLKECIDFIRSRPKPLALYLFTQSKKTEDLIFNTCSFGGGCVNDTIVHLASPYMGFGGVGHSGMGSYHGKQSFDTFTHYRSILKKYNWIDLPIRYHPYSDKHFKLIRFFMK</sequence>
<dbReference type="InterPro" id="IPR016160">
    <property type="entry name" value="Ald_DH_CS_CYS"/>
</dbReference>
<dbReference type="PANTHER" id="PTHR43570">
    <property type="entry name" value="ALDEHYDE DEHYDROGENASE"/>
    <property type="match status" value="1"/>
</dbReference>
<dbReference type="PIRSF" id="PIRSF036492">
    <property type="entry name" value="ALDH"/>
    <property type="match status" value="1"/>
</dbReference>
<dbReference type="PROSITE" id="PS00070">
    <property type="entry name" value="ALDEHYDE_DEHYDR_CYS"/>
    <property type="match status" value="1"/>
</dbReference>
<protein>
    <recommendedName>
        <fullName evidence="4">Aldehyde dehydrogenase</fullName>
    </recommendedName>
</protein>
<dbReference type="Gene3D" id="3.40.605.10">
    <property type="entry name" value="Aldehyde Dehydrogenase, Chain A, domain 1"/>
    <property type="match status" value="1"/>
</dbReference>
<feature type="active site" evidence="5 6">
    <location>
        <position position="210"/>
    </location>
</feature>
<dbReference type="Proteomes" id="UP000601171">
    <property type="component" value="Unassembled WGS sequence"/>
</dbReference>
<evidence type="ECO:0000256" key="5">
    <source>
        <dbReference type="PIRSR" id="PIRSR036492-1"/>
    </source>
</evidence>
<feature type="active site" evidence="5">
    <location>
        <position position="244"/>
    </location>
</feature>
<dbReference type="InterPro" id="IPR029510">
    <property type="entry name" value="Ald_DH_CS_GLU"/>
</dbReference>
<evidence type="ECO:0000256" key="3">
    <source>
        <dbReference type="ARBA" id="ARBA00023027"/>
    </source>
</evidence>
<dbReference type="GO" id="GO:0005737">
    <property type="term" value="C:cytoplasm"/>
    <property type="evidence" value="ECO:0007669"/>
    <property type="project" value="TreeGrafter"/>
</dbReference>
<dbReference type="PANTHER" id="PTHR43570:SF16">
    <property type="entry name" value="ALDEHYDE DEHYDROGENASE TYPE III, ISOFORM Q"/>
    <property type="match status" value="1"/>
</dbReference>
<evidence type="ECO:0000259" key="8">
    <source>
        <dbReference type="Pfam" id="PF00171"/>
    </source>
</evidence>
<dbReference type="Pfam" id="PF00171">
    <property type="entry name" value="Aldedh"/>
    <property type="match status" value="1"/>
</dbReference>
<dbReference type="InterPro" id="IPR016161">
    <property type="entry name" value="Ald_DH/histidinol_DH"/>
</dbReference>
<dbReference type="GO" id="GO:0004029">
    <property type="term" value="F:aldehyde dehydrogenase (NAD+) activity"/>
    <property type="evidence" value="ECO:0007669"/>
    <property type="project" value="TreeGrafter"/>
</dbReference>
<reference evidence="9" key="1">
    <citation type="submission" date="2020-08" db="EMBL/GenBank/DDBJ databases">
        <title>Genome public.</title>
        <authorList>
            <person name="Liu C."/>
            <person name="Sun Q."/>
        </authorList>
    </citation>
    <scope>NUCLEOTIDE SEQUENCE</scope>
    <source>
        <strain evidence="9">BX21</strain>
    </source>
</reference>
<evidence type="ECO:0000313" key="9">
    <source>
        <dbReference type="EMBL" id="MBC8586781.1"/>
    </source>
</evidence>
<evidence type="ECO:0000256" key="4">
    <source>
        <dbReference type="PIRNR" id="PIRNR036492"/>
    </source>
</evidence>
<evidence type="ECO:0000256" key="6">
    <source>
        <dbReference type="PROSITE-ProRule" id="PRU10007"/>
    </source>
</evidence>
<dbReference type="InterPro" id="IPR012394">
    <property type="entry name" value="Aldehyde_DH_NAD(P)"/>
</dbReference>
<dbReference type="GO" id="GO:0006081">
    <property type="term" value="P:aldehyde metabolic process"/>
    <property type="evidence" value="ECO:0007669"/>
    <property type="project" value="InterPro"/>
</dbReference>
<proteinExistence type="inferred from homology"/>
<comment type="caution">
    <text evidence="9">The sequence shown here is derived from an EMBL/GenBank/DDBJ whole genome shotgun (WGS) entry which is preliminary data.</text>
</comment>
<organism evidence="9 10">
    <name type="scientific">Paratissierella segnis</name>
    <dbReference type="NCBI Taxonomy" id="2763679"/>
    <lineage>
        <taxon>Bacteria</taxon>
        <taxon>Bacillati</taxon>
        <taxon>Bacillota</taxon>
        <taxon>Tissierellia</taxon>
        <taxon>Tissierellales</taxon>
        <taxon>Tissierellaceae</taxon>
        <taxon>Paratissierella</taxon>
    </lineage>
</organism>
<evidence type="ECO:0000256" key="7">
    <source>
        <dbReference type="RuleBase" id="RU003345"/>
    </source>
</evidence>
<dbReference type="Gene3D" id="3.40.309.10">
    <property type="entry name" value="Aldehyde Dehydrogenase, Chain A, domain 2"/>
    <property type="match status" value="1"/>
</dbReference>
<dbReference type="FunFam" id="3.40.309.10:FF:000003">
    <property type="entry name" value="Aldehyde dehydrogenase"/>
    <property type="match status" value="1"/>
</dbReference>
<dbReference type="InterPro" id="IPR016163">
    <property type="entry name" value="Ald_DH_C"/>
</dbReference>
<keyword evidence="2 4" id="KW-0560">Oxidoreductase</keyword>
<name>A0A926EQ85_9FIRM</name>
<dbReference type="PROSITE" id="PS00687">
    <property type="entry name" value="ALDEHYDE_DEHYDR_GLU"/>
    <property type="match status" value="1"/>
</dbReference>
<evidence type="ECO:0000256" key="2">
    <source>
        <dbReference type="ARBA" id="ARBA00023002"/>
    </source>
</evidence>